<evidence type="ECO:0000313" key="3">
    <source>
        <dbReference type="EMBL" id="MBD3363877.1"/>
    </source>
</evidence>
<evidence type="ECO:0000259" key="2">
    <source>
        <dbReference type="SMART" id="SM00834"/>
    </source>
</evidence>
<dbReference type="NCBIfam" id="TIGR02605">
    <property type="entry name" value="CxxC_CxxC_SSSS"/>
    <property type="match status" value="1"/>
</dbReference>
<evidence type="ECO:0000256" key="1">
    <source>
        <dbReference type="SAM" id="MobiDB-lite"/>
    </source>
</evidence>
<feature type="domain" description="Putative regulatory protein FmdB zinc ribbon" evidence="2">
    <location>
        <begin position="1"/>
        <end position="41"/>
    </location>
</feature>
<evidence type="ECO:0000313" key="4">
    <source>
        <dbReference type="Proteomes" id="UP000630660"/>
    </source>
</evidence>
<proteinExistence type="predicted"/>
<accession>A0A9D5K7X7</accession>
<name>A0A9D5K7X7_UNCW3</name>
<protein>
    <submittedName>
        <fullName evidence="3">Zinc ribbon domain-containing protein</fullName>
    </submittedName>
</protein>
<gene>
    <name evidence="3" type="ORF">GF359_01535</name>
</gene>
<dbReference type="InterPro" id="IPR013429">
    <property type="entry name" value="Regulatory_FmdB_Zinc_ribbon"/>
</dbReference>
<dbReference type="Pfam" id="PF09723">
    <property type="entry name" value="Zn_ribbon_8"/>
    <property type="match status" value="1"/>
</dbReference>
<organism evidence="3 4">
    <name type="scientific">candidate division WOR-3 bacterium</name>
    <dbReference type="NCBI Taxonomy" id="2052148"/>
    <lineage>
        <taxon>Bacteria</taxon>
        <taxon>Bacteria division WOR-3</taxon>
    </lineage>
</organism>
<sequence length="81" mass="9062">MPTYEYRCKKCGHEFERFQGISEKPLKKCPKCGGRLQRVIGPGAGLILKGAGFYENDYKRKSVKSPESKEGSDSTSKKDSD</sequence>
<dbReference type="PANTHER" id="PTHR34404">
    <property type="entry name" value="REGULATORY PROTEIN, FMDB FAMILY"/>
    <property type="match status" value="1"/>
</dbReference>
<comment type="caution">
    <text evidence="3">The sequence shown here is derived from an EMBL/GenBank/DDBJ whole genome shotgun (WGS) entry which is preliminary data.</text>
</comment>
<reference evidence="3" key="1">
    <citation type="submission" date="2019-11" db="EMBL/GenBank/DDBJ databases">
        <title>Microbial mats filling the niche in hypersaline microbial mats.</title>
        <authorList>
            <person name="Wong H.L."/>
            <person name="Macleod F.I."/>
            <person name="White R.A. III"/>
            <person name="Burns B.P."/>
        </authorList>
    </citation>
    <scope>NUCLEOTIDE SEQUENCE</scope>
    <source>
        <strain evidence="3">Bin_327</strain>
    </source>
</reference>
<dbReference type="PANTHER" id="PTHR34404:SF2">
    <property type="entry name" value="CONSERVED SERINE RICH PROTEIN"/>
    <property type="match status" value="1"/>
</dbReference>
<dbReference type="Proteomes" id="UP000630660">
    <property type="component" value="Unassembled WGS sequence"/>
</dbReference>
<dbReference type="SMART" id="SM00834">
    <property type="entry name" value="CxxC_CXXC_SSSS"/>
    <property type="match status" value="1"/>
</dbReference>
<dbReference type="Gene3D" id="2.20.28.30">
    <property type="entry name" value="RNA polymerase ii, chain L"/>
    <property type="match status" value="1"/>
</dbReference>
<feature type="region of interest" description="Disordered" evidence="1">
    <location>
        <begin position="59"/>
        <end position="81"/>
    </location>
</feature>
<dbReference type="EMBL" id="WJKJ01000045">
    <property type="protein sequence ID" value="MBD3363877.1"/>
    <property type="molecule type" value="Genomic_DNA"/>
</dbReference>
<dbReference type="AlphaFoldDB" id="A0A9D5K7X7"/>